<comment type="caution">
    <text evidence="3">The sequence shown here is derived from an EMBL/GenBank/DDBJ whole genome shotgun (WGS) entry which is preliminary data.</text>
</comment>
<feature type="coiled-coil region" evidence="1">
    <location>
        <begin position="16"/>
        <end position="43"/>
    </location>
</feature>
<feature type="region of interest" description="Disordered" evidence="2">
    <location>
        <begin position="111"/>
        <end position="130"/>
    </location>
</feature>
<name>A0A1Y3B959_EURMA</name>
<keyword evidence="1" id="KW-0175">Coiled coil</keyword>
<evidence type="ECO:0000256" key="2">
    <source>
        <dbReference type="SAM" id="MobiDB-lite"/>
    </source>
</evidence>
<proteinExistence type="predicted"/>
<evidence type="ECO:0000313" key="3">
    <source>
        <dbReference type="EMBL" id="OTF76448.1"/>
    </source>
</evidence>
<feature type="compositionally biased region" description="Polar residues" evidence="2">
    <location>
        <begin position="111"/>
        <end position="122"/>
    </location>
</feature>
<feature type="non-terminal residue" evidence="3">
    <location>
        <position position="130"/>
    </location>
</feature>
<dbReference type="OrthoDB" id="6513776at2759"/>
<evidence type="ECO:0000256" key="1">
    <source>
        <dbReference type="SAM" id="Coils"/>
    </source>
</evidence>
<gene>
    <name evidence="3" type="ORF">BLA29_012927</name>
</gene>
<organism evidence="3 4">
    <name type="scientific">Euroglyphus maynei</name>
    <name type="common">Mayne's house dust mite</name>
    <dbReference type="NCBI Taxonomy" id="6958"/>
    <lineage>
        <taxon>Eukaryota</taxon>
        <taxon>Metazoa</taxon>
        <taxon>Ecdysozoa</taxon>
        <taxon>Arthropoda</taxon>
        <taxon>Chelicerata</taxon>
        <taxon>Arachnida</taxon>
        <taxon>Acari</taxon>
        <taxon>Acariformes</taxon>
        <taxon>Sarcoptiformes</taxon>
        <taxon>Astigmata</taxon>
        <taxon>Psoroptidia</taxon>
        <taxon>Analgoidea</taxon>
        <taxon>Pyroglyphidae</taxon>
        <taxon>Pyroglyphinae</taxon>
        <taxon>Euroglyphus</taxon>
    </lineage>
</organism>
<reference evidence="3 4" key="1">
    <citation type="submission" date="2017-03" db="EMBL/GenBank/DDBJ databases">
        <title>Genome Survey of Euroglyphus maynei.</title>
        <authorList>
            <person name="Arlian L.G."/>
            <person name="Morgan M.S."/>
            <person name="Rider S.D."/>
        </authorList>
    </citation>
    <scope>NUCLEOTIDE SEQUENCE [LARGE SCALE GENOMIC DNA]</scope>
    <source>
        <strain evidence="3">Arlian Lab</strain>
        <tissue evidence="3">Whole body</tissue>
    </source>
</reference>
<accession>A0A1Y3B959</accession>
<keyword evidence="4" id="KW-1185">Reference proteome</keyword>
<dbReference type="AlphaFoldDB" id="A0A1Y3B959"/>
<protein>
    <submittedName>
        <fullName evidence="3">Uncharacterized protein</fullName>
    </submittedName>
</protein>
<evidence type="ECO:0000313" key="4">
    <source>
        <dbReference type="Proteomes" id="UP000194236"/>
    </source>
</evidence>
<dbReference type="Proteomes" id="UP000194236">
    <property type="component" value="Unassembled WGS sequence"/>
</dbReference>
<dbReference type="EMBL" id="MUJZ01037442">
    <property type="protein sequence ID" value="OTF76448.1"/>
    <property type="molecule type" value="Genomic_DNA"/>
</dbReference>
<sequence length="130" mass="15650">MTNGNQNDDKNWLLTKAWLIDNINRLRRELSELQHDYSKHIDDVHRNNLDNQKQLFEDVAKLRSDHQYLTQQQKQIIYLIKRSHYFRAKSNDLKLKLKMADSPVQQQHFSLNNMETTTTDNKSNVKRRPM</sequence>